<name>A0A523S2T3_UNCAE</name>
<evidence type="ECO:0000313" key="1">
    <source>
        <dbReference type="EMBL" id="TET12355.1"/>
    </source>
</evidence>
<comment type="caution">
    <text evidence="1">The sequence shown here is derived from an EMBL/GenBank/DDBJ whole genome shotgun (WGS) entry which is preliminary data.</text>
</comment>
<evidence type="ECO:0000313" key="2">
    <source>
        <dbReference type="Proteomes" id="UP000316360"/>
    </source>
</evidence>
<protein>
    <submittedName>
        <fullName evidence="1">Uncharacterized protein</fullName>
    </submittedName>
</protein>
<accession>A0A523S2T3</accession>
<gene>
    <name evidence="1" type="ORF">E3J84_01785</name>
</gene>
<reference evidence="1 2" key="1">
    <citation type="submission" date="2019-03" db="EMBL/GenBank/DDBJ databases">
        <title>Metabolic potential of uncultured bacteria and archaea associated with petroleum seepage in deep-sea sediments.</title>
        <authorList>
            <person name="Dong X."/>
            <person name="Hubert C."/>
        </authorList>
    </citation>
    <scope>NUCLEOTIDE SEQUENCE [LARGE SCALE GENOMIC DNA]</scope>
    <source>
        <strain evidence="1">E44_bin7</strain>
    </source>
</reference>
<dbReference type="AlphaFoldDB" id="A0A523S2T3"/>
<dbReference type="Proteomes" id="UP000316360">
    <property type="component" value="Unassembled WGS sequence"/>
</dbReference>
<organism evidence="1 2">
    <name type="scientific">Aerophobetes bacterium</name>
    <dbReference type="NCBI Taxonomy" id="2030807"/>
    <lineage>
        <taxon>Bacteria</taxon>
        <taxon>Candidatus Aerophobota</taxon>
    </lineage>
</organism>
<dbReference type="EMBL" id="SOKJ01000093">
    <property type="protein sequence ID" value="TET12355.1"/>
    <property type="molecule type" value="Genomic_DNA"/>
</dbReference>
<proteinExistence type="predicted"/>
<sequence length="211" mass="24647">MSKKAIGKIEKLPVEHFKKPGRKLYFVPLLFSGGKSEKKVPKEYLAKVKIYWDEVEDRLDDLKAKVGKIDKIYHELVDIGGEKGLKIIKNLNKRSYQITRKFFQEGGVLEAMENGNLVKESVDWARCLAAGLQSEKALRKISQFYIETVQKREEFITREIDKTLKDNEIGIIFIREDNNIKFPSGIEIFRIYPPILDDIHRYLRDFRPKGE</sequence>